<accession>A0AAD6I3C2</accession>
<dbReference type="Pfam" id="PF12796">
    <property type="entry name" value="Ank_2"/>
    <property type="match status" value="2"/>
</dbReference>
<feature type="repeat" description="ANK" evidence="3">
    <location>
        <begin position="429"/>
        <end position="462"/>
    </location>
</feature>
<evidence type="ECO:0000256" key="3">
    <source>
        <dbReference type="PROSITE-ProRule" id="PRU00023"/>
    </source>
</evidence>
<proteinExistence type="predicted"/>
<dbReference type="SMART" id="SM00248">
    <property type="entry name" value="ANK"/>
    <property type="match status" value="6"/>
</dbReference>
<evidence type="ECO:0000313" key="5">
    <source>
        <dbReference type="EMBL" id="KAJ6029872.1"/>
    </source>
</evidence>
<dbReference type="PANTHER" id="PTHR24198:SF165">
    <property type="entry name" value="ANKYRIN REPEAT-CONTAINING PROTEIN-RELATED"/>
    <property type="match status" value="1"/>
</dbReference>
<dbReference type="PROSITE" id="PS50297">
    <property type="entry name" value="ANK_REP_REGION"/>
    <property type="match status" value="1"/>
</dbReference>
<evidence type="ECO:0000256" key="1">
    <source>
        <dbReference type="ARBA" id="ARBA00022737"/>
    </source>
</evidence>
<dbReference type="PROSITE" id="PS50088">
    <property type="entry name" value="ANK_REPEAT"/>
    <property type="match status" value="3"/>
</dbReference>
<keyword evidence="2 3" id="KW-0040">ANK repeat</keyword>
<dbReference type="InterPro" id="IPR036770">
    <property type="entry name" value="Ankyrin_rpt-contain_sf"/>
</dbReference>
<evidence type="ECO:0000256" key="4">
    <source>
        <dbReference type="SAM" id="MobiDB-lite"/>
    </source>
</evidence>
<dbReference type="SUPFAM" id="SSF48403">
    <property type="entry name" value="Ankyrin repeat"/>
    <property type="match status" value="1"/>
</dbReference>
<dbReference type="EMBL" id="JAQJZL010000014">
    <property type="protein sequence ID" value="KAJ6029872.1"/>
    <property type="molecule type" value="Genomic_DNA"/>
</dbReference>
<protein>
    <submittedName>
        <fullName evidence="5">Uncharacterized protein</fullName>
    </submittedName>
</protein>
<organism evidence="5 6">
    <name type="scientific">Penicillium canescens</name>
    <dbReference type="NCBI Taxonomy" id="5083"/>
    <lineage>
        <taxon>Eukaryota</taxon>
        <taxon>Fungi</taxon>
        <taxon>Dikarya</taxon>
        <taxon>Ascomycota</taxon>
        <taxon>Pezizomycotina</taxon>
        <taxon>Eurotiomycetes</taxon>
        <taxon>Eurotiomycetidae</taxon>
        <taxon>Eurotiales</taxon>
        <taxon>Aspergillaceae</taxon>
        <taxon>Penicillium</taxon>
    </lineage>
</organism>
<comment type="caution">
    <text evidence="5">The sequence shown here is derived from an EMBL/GenBank/DDBJ whole genome shotgun (WGS) entry which is preliminary data.</text>
</comment>
<dbReference type="PANTHER" id="PTHR24198">
    <property type="entry name" value="ANKYRIN REPEAT AND PROTEIN KINASE DOMAIN-CONTAINING PROTEIN"/>
    <property type="match status" value="1"/>
</dbReference>
<dbReference type="Proteomes" id="UP001219568">
    <property type="component" value="Unassembled WGS sequence"/>
</dbReference>
<sequence length="564" mass="62164">MAESGSPISDRSDSSEPPESPHQIIARRRNRLVNIIKQNDLVQLHQFIASCSPEAVIAPGTPYLEDTLFNAASYGSPEALRIILEVYTAAPDVVERFNPKFCLLLDACGAANVDVVRFILDSHDSPENQLPLGTVDLHQRDDSGDTPILAAAGSLMCLAKDADEEDETEWIQDRISRGHQLIHLLLDRGCSATDVVPPLPNDLSPGGSQVQDTVLGLAVSRANGPLIQRLIDSGADIYLRHQHLHHAKVPFQLRMTKDHAYDVTTLHLASFFYNPDAVKLLLDHQHYKKNTNPDLASSRDSDGRLPLHWAASGPGGFNCGLLDKQLRITETLRLLLNHDSTGINLVDNNGSTPLHYAAMAHAMCGCSQHAQLAIRTLLEYRADPRVPDGSGRTVLHLLGYHSHQGEPIETTFLNLILSHGANINHAENNGKTPLHVFAQNLRQVSAAKFLITHGADFRARNSLREMPFHAAARGFLNDHVRRDGRDEQVTTVNKIRLQDEMMRALQEAAGEDTAILMSQPNAEGKTPQDLLEETRNRWQERDQRIPSPGRGRGRGRGIGQPVGA</sequence>
<reference evidence="5" key="2">
    <citation type="submission" date="2023-01" db="EMBL/GenBank/DDBJ databases">
        <authorList>
            <person name="Petersen C."/>
        </authorList>
    </citation>
    <scope>NUCLEOTIDE SEQUENCE</scope>
    <source>
        <strain evidence="5">IBT 15450</strain>
    </source>
</reference>
<name>A0AAD6I3C2_PENCN</name>
<dbReference type="AlphaFoldDB" id="A0AAD6I3C2"/>
<reference evidence="5" key="1">
    <citation type="journal article" date="2023" name="IMA Fungus">
        <title>Comparative genomic study of the Penicillium genus elucidates a diverse pangenome and 15 lateral gene transfer events.</title>
        <authorList>
            <person name="Petersen C."/>
            <person name="Sorensen T."/>
            <person name="Nielsen M.R."/>
            <person name="Sondergaard T.E."/>
            <person name="Sorensen J.L."/>
            <person name="Fitzpatrick D.A."/>
            <person name="Frisvad J.C."/>
            <person name="Nielsen K.L."/>
        </authorList>
    </citation>
    <scope>NUCLEOTIDE SEQUENCE</scope>
    <source>
        <strain evidence="5">IBT 15450</strain>
    </source>
</reference>
<feature type="region of interest" description="Disordered" evidence="4">
    <location>
        <begin position="1"/>
        <end position="23"/>
    </location>
</feature>
<dbReference type="InterPro" id="IPR002110">
    <property type="entry name" value="Ankyrin_rpt"/>
</dbReference>
<dbReference type="Gene3D" id="1.25.40.20">
    <property type="entry name" value="Ankyrin repeat-containing domain"/>
    <property type="match status" value="3"/>
</dbReference>
<feature type="region of interest" description="Disordered" evidence="4">
    <location>
        <begin position="518"/>
        <end position="564"/>
    </location>
</feature>
<gene>
    <name evidence="5" type="ORF">N7460_010138</name>
</gene>
<evidence type="ECO:0000313" key="6">
    <source>
        <dbReference type="Proteomes" id="UP001219568"/>
    </source>
</evidence>
<feature type="repeat" description="ANK" evidence="3">
    <location>
        <begin position="390"/>
        <end position="428"/>
    </location>
</feature>
<keyword evidence="6" id="KW-1185">Reference proteome</keyword>
<feature type="repeat" description="ANK" evidence="3">
    <location>
        <begin position="349"/>
        <end position="389"/>
    </location>
</feature>
<keyword evidence="1" id="KW-0677">Repeat</keyword>
<feature type="compositionally biased region" description="Basic and acidic residues" evidence="4">
    <location>
        <begin position="532"/>
        <end position="544"/>
    </location>
</feature>
<evidence type="ECO:0000256" key="2">
    <source>
        <dbReference type="ARBA" id="ARBA00023043"/>
    </source>
</evidence>